<dbReference type="OrthoDB" id="9811823at2"/>
<dbReference type="RefSeq" id="WP_122625892.1">
    <property type="nucleotide sequence ID" value="NZ_UPPP01000051.1"/>
</dbReference>
<feature type="active site" description="Nucleophile" evidence="4 5">
    <location>
        <position position="52"/>
    </location>
</feature>
<dbReference type="AlphaFoldDB" id="A0A498R0W4"/>
<comment type="similarity">
    <text evidence="1 4 7">Belongs to the tRNA pseudouridine synthase TruA family.</text>
</comment>
<evidence type="ECO:0000256" key="7">
    <source>
        <dbReference type="RuleBase" id="RU003792"/>
    </source>
</evidence>
<evidence type="ECO:0000313" key="9">
    <source>
        <dbReference type="EMBL" id="VBB04869.1"/>
    </source>
</evidence>
<dbReference type="SUPFAM" id="SSF55120">
    <property type="entry name" value="Pseudouridine synthase"/>
    <property type="match status" value="1"/>
</dbReference>
<dbReference type="GO" id="GO:0003723">
    <property type="term" value="F:RNA binding"/>
    <property type="evidence" value="ECO:0007669"/>
    <property type="project" value="InterPro"/>
</dbReference>
<dbReference type="PANTHER" id="PTHR11142">
    <property type="entry name" value="PSEUDOURIDYLATE SYNTHASE"/>
    <property type="match status" value="1"/>
</dbReference>
<organism evidence="9 10">
    <name type="scientific">Lucifera butyrica</name>
    <dbReference type="NCBI Taxonomy" id="1351585"/>
    <lineage>
        <taxon>Bacteria</taxon>
        <taxon>Bacillati</taxon>
        <taxon>Bacillota</taxon>
        <taxon>Negativicutes</taxon>
        <taxon>Veillonellales</taxon>
        <taxon>Veillonellaceae</taxon>
        <taxon>Lucifera</taxon>
    </lineage>
</organism>
<evidence type="ECO:0000256" key="5">
    <source>
        <dbReference type="PIRSR" id="PIRSR001430-1"/>
    </source>
</evidence>
<gene>
    <name evidence="4" type="primary">truA</name>
    <name evidence="9" type="ORF">LUCI_0075</name>
</gene>
<dbReference type="GO" id="GO:0160147">
    <property type="term" value="F:tRNA pseudouridine(38-40) synthase activity"/>
    <property type="evidence" value="ECO:0007669"/>
    <property type="project" value="UniProtKB-EC"/>
</dbReference>
<keyword evidence="10" id="KW-1185">Reference proteome</keyword>
<dbReference type="InterPro" id="IPR001406">
    <property type="entry name" value="PsdUridine_synth_TruA"/>
</dbReference>
<evidence type="ECO:0000313" key="10">
    <source>
        <dbReference type="Proteomes" id="UP000277811"/>
    </source>
</evidence>
<dbReference type="Pfam" id="PF01416">
    <property type="entry name" value="PseudoU_synth_1"/>
    <property type="match status" value="2"/>
</dbReference>
<dbReference type="EC" id="5.4.99.12" evidence="4"/>
<dbReference type="InterPro" id="IPR020095">
    <property type="entry name" value="PsdUridine_synth_TruA_C"/>
</dbReference>
<dbReference type="InterPro" id="IPR020094">
    <property type="entry name" value="TruA/RsuA/RluB/E/F_N"/>
</dbReference>
<dbReference type="NCBIfam" id="TIGR00071">
    <property type="entry name" value="hisT_truA"/>
    <property type="match status" value="1"/>
</dbReference>
<dbReference type="EMBL" id="UPPP01000051">
    <property type="protein sequence ID" value="VBB04869.1"/>
    <property type="molecule type" value="Genomic_DNA"/>
</dbReference>
<sequence>MKNLKLILAYDGTAYHGFQRQANALTVQQVVEERLARIFGHKITLTGAARTDAGVHAYGQVVNFYTGGSIPVERIPAAAQGLLPRDIVVCSAEEVDADFHARYNAKSKIYQYKIYTGPIADPFLRNYAWHITRPLCVDTMDRVVSQVKGTHDFSAFRAAGSAPVNPVRTILDAACRNNGSMIEIMFWGTGFLYHMVRNLVGTLIDVGTGKITVDDFAAILAAKDRNAAGMTAPPQGLFLQRIFY</sequence>
<dbReference type="InterPro" id="IPR020103">
    <property type="entry name" value="PsdUridine_synth_cat_dom_sf"/>
</dbReference>
<comment type="function">
    <text evidence="4">Formation of pseudouridine at positions 38, 39 and 40 in the anticodon stem and loop of transfer RNAs.</text>
</comment>
<comment type="catalytic activity">
    <reaction evidence="4 7">
        <text>uridine(38/39/40) in tRNA = pseudouridine(38/39/40) in tRNA</text>
        <dbReference type="Rhea" id="RHEA:22376"/>
        <dbReference type="Rhea" id="RHEA-COMP:10085"/>
        <dbReference type="Rhea" id="RHEA-COMP:10087"/>
        <dbReference type="ChEBI" id="CHEBI:65314"/>
        <dbReference type="ChEBI" id="CHEBI:65315"/>
        <dbReference type="EC" id="5.4.99.12"/>
    </reaction>
</comment>
<reference evidence="9 10" key="1">
    <citation type="submission" date="2018-06" db="EMBL/GenBank/DDBJ databases">
        <authorList>
            <person name="Strepis N."/>
        </authorList>
    </citation>
    <scope>NUCLEOTIDE SEQUENCE [LARGE SCALE GENOMIC DNA]</scope>
    <source>
        <strain evidence="9">LUCI</strain>
    </source>
</reference>
<dbReference type="CDD" id="cd02570">
    <property type="entry name" value="PseudoU_synth_EcTruA"/>
    <property type="match status" value="1"/>
</dbReference>
<name>A0A498R0W4_9FIRM</name>
<evidence type="ECO:0000256" key="2">
    <source>
        <dbReference type="ARBA" id="ARBA00022694"/>
    </source>
</evidence>
<dbReference type="Gene3D" id="3.30.70.660">
    <property type="entry name" value="Pseudouridine synthase I, catalytic domain, C-terminal subdomain"/>
    <property type="match status" value="1"/>
</dbReference>
<comment type="caution">
    <text evidence="4">Lacks conserved residue(s) required for the propagation of feature annotation.</text>
</comment>
<dbReference type="FunFam" id="3.30.70.580:FF:000001">
    <property type="entry name" value="tRNA pseudouridine synthase A"/>
    <property type="match status" value="1"/>
</dbReference>
<proteinExistence type="inferred from homology"/>
<dbReference type="InterPro" id="IPR020097">
    <property type="entry name" value="PsdUridine_synth_TruA_a/b_dom"/>
</dbReference>
<dbReference type="Proteomes" id="UP000277811">
    <property type="component" value="Unassembled WGS sequence"/>
</dbReference>
<protein>
    <recommendedName>
        <fullName evidence="4">tRNA pseudouridine synthase A</fullName>
        <ecNumber evidence="4">5.4.99.12</ecNumber>
    </recommendedName>
    <alternativeName>
        <fullName evidence="4">tRNA pseudouridine(38-40) synthase</fullName>
    </alternativeName>
    <alternativeName>
        <fullName evidence="4">tRNA pseudouridylate synthase I</fullName>
    </alternativeName>
    <alternativeName>
        <fullName evidence="4">tRNA-uridine isomerase I</fullName>
    </alternativeName>
</protein>
<evidence type="ECO:0000256" key="6">
    <source>
        <dbReference type="PIRSR" id="PIRSR001430-2"/>
    </source>
</evidence>
<dbReference type="PIRSF" id="PIRSF001430">
    <property type="entry name" value="tRNA_psdUrid_synth"/>
    <property type="match status" value="1"/>
</dbReference>
<feature type="domain" description="Pseudouridine synthase I TruA alpha/beta" evidence="8">
    <location>
        <begin position="9"/>
        <end position="104"/>
    </location>
</feature>
<evidence type="ECO:0000256" key="1">
    <source>
        <dbReference type="ARBA" id="ARBA00009375"/>
    </source>
</evidence>
<comment type="subunit">
    <text evidence="4">Homodimer.</text>
</comment>
<feature type="binding site" evidence="4 6">
    <location>
        <position position="110"/>
    </location>
    <ligand>
        <name>substrate</name>
    </ligand>
</feature>
<evidence type="ECO:0000256" key="3">
    <source>
        <dbReference type="ARBA" id="ARBA00023235"/>
    </source>
</evidence>
<dbReference type="PANTHER" id="PTHR11142:SF0">
    <property type="entry name" value="TRNA PSEUDOURIDINE SYNTHASE-LIKE 1"/>
    <property type="match status" value="1"/>
</dbReference>
<evidence type="ECO:0000259" key="8">
    <source>
        <dbReference type="Pfam" id="PF01416"/>
    </source>
</evidence>
<dbReference type="HAMAP" id="MF_00171">
    <property type="entry name" value="TruA"/>
    <property type="match status" value="1"/>
</dbReference>
<keyword evidence="2 4" id="KW-0819">tRNA processing</keyword>
<feature type="domain" description="Pseudouridine synthase I TruA alpha/beta" evidence="8">
    <location>
        <begin position="146"/>
        <end position="244"/>
    </location>
</feature>
<accession>A0A498R0W4</accession>
<dbReference type="GO" id="GO:0031119">
    <property type="term" value="P:tRNA pseudouridine synthesis"/>
    <property type="evidence" value="ECO:0007669"/>
    <property type="project" value="UniProtKB-UniRule"/>
</dbReference>
<dbReference type="Gene3D" id="3.30.70.580">
    <property type="entry name" value="Pseudouridine synthase I, catalytic domain, N-terminal subdomain"/>
    <property type="match status" value="1"/>
</dbReference>
<evidence type="ECO:0000256" key="4">
    <source>
        <dbReference type="HAMAP-Rule" id="MF_00171"/>
    </source>
</evidence>
<keyword evidence="3 4" id="KW-0413">Isomerase</keyword>